<evidence type="ECO:0000256" key="1">
    <source>
        <dbReference type="SAM" id="Phobius"/>
    </source>
</evidence>
<reference evidence="2 3" key="1">
    <citation type="submission" date="2017-01" db="EMBL/GenBank/DDBJ databases">
        <title>Genome analysis of Paenibacillus selenitrireducens ES3-24.</title>
        <authorList>
            <person name="Xu D."/>
            <person name="Yao R."/>
            <person name="Zheng S."/>
        </authorList>
    </citation>
    <scope>NUCLEOTIDE SEQUENCE [LARGE SCALE GENOMIC DNA]</scope>
    <source>
        <strain evidence="2 3">ES3-24</strain>
    </source>
</reference>
<keyword evidence="1" id="KW-1133">Transmembrane helix</keyword>
<dbReference type="AlphaFoldDB" id="A0A1T2X732"/>
<dbReference type="RefSeq" id="WP_078501014.1">
    <property type="nucleotide sequence ID" value="NZ_MSZX01000008.1"/>
</dbReference>
<evidence type="ECO:0008006" key="4">
    <source>
        <dbReference type="Google" id="ProtNLM"/>
    </source>
</evidence>
<gene>
    <name evidence="2" type="ORF">BVG16_20370</name>
</gene>
<keyword evidence="1" id="KW-0472">Membrane</keyword>
<accession>A0A1T2X732</accession>
<comment type="caution">
    <text evidence="2">The sequence shown here is derived from an EMBL/GenBank/DDBJ whole genome shotgun (WGS) entry which is preliminary data.</text>
</comment>
<name>A0A1T2X732_9BACL</name>
<dbReference type="Pfam" id="PF11772">
    <property type="entry name" value="EpuA"/>
    <property type="match status" value="1"/>
</dbReference>
<evidence type="ECO:0000313" key="2">
    <source>
        <dbReference type="EMBL" id="OPA75689.1"/>
    </source>
</evidence>
<proteinExistence type="predicted"/>
<keyword evidence="3" id="KW-1185">Reference proteome</keyword>
<dbReference type="STRING" id="1324314.BVG16_20370"/>
<evidence type="ECO:0000313" key="3">
    <source>
        <dbReference type="Proteomes" id="UP000190188"/>
    </source>
</evidence>
<sequence length="75" mass="8876">MSEEQSNKKNTHKPRAKNRKPMWWRIVKPLIFIVVWILVIYAGMTVGYVVIGKQPIGEVFQFSTWKHVFDLIFAK</sequence>
<organism evidence="2 3">
    <name type="scientific">Paenibacillus selenitireducens</name>
    <dbReference type="NCBI Taxonomy" id="1324314"/>
    <lineage>
        <taxon>Bacteria</taxon>
        <taxon>Bacillati</taxon>
        <taxon>Bacillota</taxon>
        <taxon>Bacilli</taxon>
        <taxon>Bacillales</taxon>
        <taxon>Paenibacillaceae</taxon>
        <taxon>Paenibacillus</taxon>
    </lineage>
</organism>
<keyword evidence="1" id="KW-0812">Transmembrane</keyword>
<dbReference type="EMBL" id="MSZX01000008">
    <property type="protein sequence ID" value="OPA75689.1"/>
    <property type="molecule type" value="Genomic_DNA"/>
</dbReference>
<dbReference type="Proteomes" id="UP000190188">
    <property type="component" value="Unassembled WGS sequence"/>
</dbReference>
<feature type="transmembrane region" description="Helical" evidence="1">
    <location>
        <begin position="29"/>
        <end position="51"/>
    </location>
</feature>
<protein>
    <recommendedName>
        <fullName evidence="4">DNA-directed RNA polymerase subunit beta</fullName>
    </recommendedName>
</protein>
<dbReference type="InterPro" id="IPR024596">
    <property type="entry name" value="RNApol_su_b/EpuA"/>
</dbReference>